<feature type="compositionally biased region" description="Basic and acidic residues" evidence="2">
    <location>
        <begin position="86"/>
        <end position="102"/>
    </location>
</feature>
<evidence type="ECO:0000256" key="2">
    <source>
        <dbReference type="SAM" id="MobiDB-lite"/>
    </source>
</evidence>
<dbReference type="EMBL" id="NXHE01000007">
    <property type="protein sequence ID" value="PCM50234.1"/>
    <property type="molecule type" value="Genomic_DNA"/>
</dbReference>
<protein>
    <submittedName>
        <fullName evidence="3">Uncharacterized protein</fullName>
    </submittedName>
</protein>
<evidence type="ECO:0000313" key="4">
    <source>
        <dbReference type="Proteomes" id="UP000218643"/>
    </source>
</evidence>
<name>A0A854X3R5_PSEFL</name>
<feature type="region of interest" description="Disordered" evidence="2">
    <location>
        <begin position="81"/>
        <end position="105"/>
    </location>
</feature>
<organism evidence="3 4">
    <name type="scientific">Pseudomonas fluorescens</name>
    <dbReference type="NCBI Taxonomy" id="294"/>
    <lineage>
        <taxon>Bacteria</taxon>
        <taxon>Pseudomonadati</taxon>
        <taxon>Pseudomonadota</taxon>
        <taxon>Gammaproteobacteria</taxon>
        <taxon>Pseudomonadales</taxon>
        <taxon>Pseudomonadaceae</taxon>
        <taxon>Pseudomonas</taxon>
    </lineage>
</organism>
<reference evidence="3 4" key="2">
    <citation type="submission" date="2017-10" db="EMBL/GenBank/DDBJ databases">
        <title>Rhizosphere-associated Pseudomonas modulate jasmonic acid/salicylic acid antagonism to induce systemic resistance to herbivores at the cost of susceptibility to pathogens.</title>
        <authorList>
            <person name="Haney C.H."/>
            <person name="Wiesmann C.L."/>
            <person name="Shapiro L.R."/>
            <person name="O'Sullivan L.R."/>
            <person name="Khorasani S."/>
            <person name="Melnyk R.A."/>
            <person name="Xiao L."/>
            <person name="Bush J."/>
            <person name="Carrillo J."/>
            <person name="Pierce N.E."/>
            <person name="Ausubel F.M."/>
        </authorList>
    </citation>
    <scope>NUCLEOTIDE SEQUENCE [LARGE SCALE GENOMIC DNA]</scope>
    <source>
        <strain evidence="3 4">CH229</strain>
    </source>
</reference>
<comment type="caution">
    <text evidence="3">The sequence shown here is derived from an EMBL/GenBank/DDBJ whole genome shotgun (WGS) entry which is preliminary data.</text>
</comment>
<dbReference type="Proteomes" id="UP000218643">
    <property type="component" value="Unassembled WGS sequence"/>
</dbReference>
<reference evidence="3 4" key="1">
    <citation type="submission" date="2017-09" db="EMBL/GenBank/DDBJ databases">
        <authorList>
            <person name="Haney C."/>
            <person name="Melnyk R."/>
        </authorList>
    </citation>
    <scope>NUCLEOTIDE SEQUENCE [LARGE SCALE GENOMIC DNA]</scope>
    <source>
        <strain evidence="3 4">CH229</strain>
    </source>
</reference>
<sequence length="152" mass="16975">MSNGQQLADHNVAVFKAWMASKSTSDYRRITHRGALSRSVIAKECGFAKSALAQNPRIRSLLHDLEVNLRATGVLPQLEITNSEAAESHPKILPTLRDERNGADTPPALEAKLQRLQTENALQRAEIEELRQQLKQFTSIHEALSNTGRMPR</sequence>
<keyword evidence="1" id="KW-0175">Coiled coil</keyword>
<feature type="coiled-coil region" evidence="1">
    <location>
        <begin position="108"/>
        <end position="147"/>
    </location>
</feature>
<evidence type="ECO:0000256" key="1">
    <source>
        <dbReference type="SAM" id="Coils"/>
    </source>
</evidence>
<gene>
    <name evidence="3" type="ORF">CP335_08530</name>
</gene>
<evidence type="ECO:0000313" key="3">
    <source>
        <dbReference type="EMBL" id="PCM50234.1"/>
    </source>
</evidence>
<accession>A0A854X3R5</accession>
<proteinExistence type="predicted"/>
<dbReference type="InterPro" id="IPR049841">
    <property type="entry name" value="VPA1267-like"/>
</dbReference>
<dbReference type="AlphaFoldDB" id="A0A854X3R5"/>
<dbReference type="RefSeq" id="WP_096795581.1">
    <property type="nucleotide sequence ID" value="NZ_NXHE01000007.1"/>
</dbReference>
<dbReference type="NCBIfam" id="NF040697">
    <property type="entry name" value="VPA1267_fam"/>
    <property type="match status" value="1"/>
</dbReference>